<feature type="region of interest" description="Disordered" evidence="1">
    <location>
        <begin position="443"/>
        <end position="493"/>
    </location>
</feature>
<name>A0AAD4EJW9_9AGAM</name>
<evidence type="ECO:0000256" key="1">
    <source>
        <dbReference type="SAM" id="MobiDB-lite"/>
    </source>
</evidence>
<dbReference type="AlphaFoldDB" id="A0AAD4EJW9"/>
<keyword evidence="3" id="KW-1185">Reference proteome</keyword>
<dbReference type="RefSeq" id="XP_041231909.1">
    <property type="nucleotide sequence ID" value="XM_041366184.1"/>
</dbReference>
<proteinExistence type="predicted"/>
<accession>A0AAD4EJW9</accession>
<evidence type="ECO:0000313" key="3">
    <source>
        <dbReference type="Proteomes" id="UP001195769"/>
    </source>
</evidence>
<feature type="compositionally biased region" description="Low complexity" evidence="1">
    <location>
        <begin position="443"/>
        <end position="453"/>
    </location>
</feature>
<evidence type="ECO:0000313" key="2">
    <source>
        <dbReference type="EMBL" id="KAG1906334.1"/>
    </source>
</evidence>
<sequence>MSHLSARVSDDDSDSDWDEGNTDQVSNNIPGPNASKGELMEALKALQLEVQQLRADNRALKEKNKVLVSEKPKRKRRVEAPDALVAHEQTISLYARKYGMTVEMFPDSELLIKKRPDSPTPFNSADRYKTLATQESAFLDELYAHFPERIHETVMGSEYFKDLVNKCIADARSNEIKKLRGVAGDIFELPGKYFANASYDRAAIVDIQKMFGVSGKTQTYKIFPPLLFPSLQEDTTLKTVFGNWTLFAKILRASLYGVTSLHQEPCGGSKTNARKWSLQQVTPGSIAWAAVIVIFLLSPDTEFPGSGVGKSSTINYKDLFFQYKKLLITKWETKRIKTIVTNINRYVFGAAKLSTSMDPAGAEDFSEEINRAMLALDMDTDSEEDTPVTPPVLSALSVLPSAISALPAPSLAPGPEGSNLVTQPVTHPDESVSRAVIRANDSNTSVNAVANNADEADDDRTESGGGQAKAKNTRGRKVVATQGPTRRGRSRKV</sequence>
<comment type="caution">
    <text evidence="2">The sequence shown here is derived from an EMBL/GenBank/DDBJ whole genome shotgun (WGS) entry which is preliminary data.</text>
</comment>
<feature type="region of interest" description="Disordered" evidence="1">
    <location>
        <begin position="1"/>
        <end position="38"/>
    </location>
</feature>
<gene>
    <name evidence="2" type="ORF">F5891DRAFT_1182582</name>
</gene>
<organism evidence="2 3">
    <name type="scientific">Suillus fuscotomentosus</name>
    <dbReference type="NCBI Taxonomy" id="1912939"/>
    <lineage>
        <taxon>Eukaryota</taxon>
        <taxon>Fungi</taxon>
        <taxon>Dikarya</taxon>
        <taxon>Basidiomycota</taxon>
        <taxon>Agaricomycotina</taxon>
        <taxon>Agaricomycetes</taxon>
        <taxon>Agaricomycetidae</taxon>
        <taxon>Boletales</taxon>
        <taxon>Suillineae</taxon>
        <taxon>Suillaceae</taxon>
        <taxon>Suillus</taxon>
    </lineage>
</organism>
<dbReference type="InterPro" id="IPR046521">
    <property type="entry name" value="DUF6698"/>
</dbReference>
<feature type="compositionally biased region" description="Acidic residues" evidence="1">
    <location>
        <begin position="11"/>
        <end position="21"/>
    </location>
</feature>
<protein>
    <submittedName>
        <fullName evidence="2">Uncharacterized protein</fullName>
    </submittedName>
</protein>
<dbReference type="GeneID" id="64660482"/>
<dbReference type="Pfam" id="PF20414">
    <property type="entry name" value="DUF6698"/>
    <property type="match status" value="1"/>
</dbReference>
<reference evidence="2" key="1">
    <citation type="journal article" date="2020" name="New Phytol.">
        <title>Comparative genomics reveals dynamic genome evolution in host specialist ectomycorrhizal fungi.</title>
        <authorList>
            <person name="Lofgren L.A."/>
            <person name="Nguyen N.H."/>
            <person name="Vilgalys R."/>
            <person name="Ruytinx J."/>
            <person name="Liao H.L."/>
            <person name="Branco S."/>
            <person name="Kuo A."/>
            <person name="LaButti K."/>
            <person name="Lipzen A."/>
            <person name="Andreopoulos W."/>
            <person name="Pangilinan J."/>
            <person name="Riley R."/>
            <person name="Hundley H."/>
            <person name="Na H."/>
            <person name="Barry K."/>
            <person name="Grigoriev I.V."/>
            <person name="Stajich J.E."/>
            <person name="Kennedy P.G."/>
        </authorList>
    </citation>
    <scope>NUCLEOTIDE SEQUENCE</scope>
    <source>
        <strain evidence="2">FC203</strain>
    </source>
</reference>
<dbReference type="Proteomes" id="UP001195769">
    <property type="component" value="Unassembled WGS sequence"/>
</dbReference>
<dbReference type="EMBL" id="JABBWK010000005">
    <property type="protein sequence ID" value="KAG1906334.1"/>
    <property type="molecule type" value="Genomic_DNA"/>
</dbReference>